<dbReference type="InterPro" id="IPR041264">
    <property type="entry name" value="SidC_N"/>
</dbReference>
<evidence type="ECO:0000259" key="2">
    <source>
        <dbReference type="Pfam" id="PF20875"/>
    </source>
</evidence>
<dbReference type="EMBL" id="UGNX01000001">
    <property type="protein sequence ID" value="STX36456.1"/>
    <property type="molecule type" value="Genomic_DNA"/>
</dbReference>
<dbReference type="EMBL" id="LNXX01000027">
    <property type="protein sequence ID" value="KTC86220.1"/>
    <property type="molecule type" value="Genomic_DNA"/>
</dbReference>
<evidence type="ECO:0000313" key="7">
    <source>
        <dbReference type="Proteomes" id="UP000255316"/>
    </source>
</evidence>
<evidence type="ECO:0000313" key="4">
    <source>
        <dbReference type="EMBL" id="KTC86220.1"/>
    </source>
</evidence>
<dbReference type="AlphaFoldDB" id="A0A378IMR0"/>
<evidence type="ECO:0000313" key="6">
    <source>
        <dbReference type="Proteomes" id="UP000054854"/>
    </source>
</evidence>
<reference evidence="4 6" key="1">
    <citation type="submission" date="2015-11" db="EMBL/GenBank/DDBJ databases">
        <title>Genomic analysis of 38 Legionella species identifies large and diverse effector repertoires.</title>
        <authorList>
            <person name="Burstein D."/>
            <person name="Amaro F."/>
            <person name="Zusman T."/>
            <person name="Lifshitz Z."/>
            <person name="Cohen O."/>
            <person name="Gilbert J.A."/>
            <person name="Pupko T."/>
            <person name="Shuman H.A."/>
            <person name="Segal G."/>
        </authorList>
    </citation>
    <scope>NUCLEOTIDE SEQUENCE [LARGE SCALE GENOMIC DNA]</scope>
    <source>
        <strain evidence="4 6">CDC#72-OH-14</strain>
    </source>
</reference>
<proteinExistence type="predicted"/>
<name>A0A378IMR0_9GAMM</name>
<dbReference type="STRING" id="28085.Lcin_1680"/>
<gene>
    <name evidence="5" type="primary">sidC</name>
    <name evidence="4" type="ORF">Lcin_1680</name>
    <name evidence="5" type="ORF">NCTC12438_03088</name>
</gene>
<feature type="domain" description="SidC C-terminal" evidence="2">
    <location>
        <begin position="766"/>
        <end position="884"/>
    </location>
</feature>
<sequence length="1008" mass="115365">MIESTNMPKHLKFKEPDACNYVYVDSQNKVHLMMPIVGGDGVGTDNTCETGLELRCFFHGFFEEGIQRKSAIEELLFYKKQLEEDIVAIETQKELSPLAYKDLQNEKKHRLAQIEEYIQLIETIKQKYDTDGKIAGLNRKFAPELPSGVCKVIENSKNAFAVRLSPDEPDSFTRFDTPLFSLKRNQSKYERHLGGFKRITEGFGHQFRIQGLEKIKANNQLVKTKTPREQLVEKVLAQVEDADNFKVLGNEVNFNKLKKLVEKELVELKIDITVNAKRGIGGEAANINLEFVGGVLLADEDTELKEWVESLVDNITEPEQWDNLETKANTFFEKPDPDYAQIKRDGKENGEARADQEKERFISYMSIKTQFLLSQINIYCKSHGLSDQNFGTFFDSEPHASKVSELILDALGKGDAIEPILFKYINENKEALGLSTPLTEEHQKAIIEKFVLDYNEIKSSPHFDEFFLLDQSKSDNIYSHLRRISCHFLDFFVQQTNKECPLPKEFENYSKALQLESPSAKLAHKNKIVVDGHDNIERFKLMVLQLLDKKPEKLADFLMAKSSSGVPNYSMLSLDTQNSIGFSRHWPMIEKQIQTSENIPQPEKNYLTRLLDPKNVTKENQIMITWEKHSKKSLVDIELDKIAKGLEDTVTNYTKRQGEGRGHRFLKWFKQNTSRKQQCEDLLKISSAINKLLSDKELSKEEVLDKILKSIKTLDRIDKEISGERNWMKSGLQMKVRSFRTELQVLCDSNLNFESDKIQNEISNVMNKQLAQIDNEAIREIVKDLPVYCHTDSAINFFKTLSLQEAVKVASYINLHYLDFNSSLNKDNLLTKDIPNLFKEENKKLLDQLKEKEIIPEEAYQNISALVDKIRPEIFTVNNIKAWSTDIEVLENSKHSELLIKVANAMALIAAGKLSVKGKLTELEVLSSELEKVTDRESLPITVQEKLARFENETLKEAISKAKASSTLRSSMMEQNATINGNGGIADSVTSFEDPSLLDLTNQRQQRN</sequence>
<dbReference type="Proteomes" id="UP000255316">
    <property type="component" value="Unassembled WGS sequence"/>
</dbReference>
<evidence type="ECO:0000313" key="5">
    <source>
        <dbReference type="EMBL" id="STX36456.1"/>
    </source>
</evidence>
<feature type="domain" description="SidC lipid-binding" evidence="3">
    <location>
        <begin position="628"/>
        <end position="753"/>
    </location>
</feature>
<feature type="domain" description="SidC N-terminal" evidence="1">
    <location>
        <begin position="11"/>
        <end position="529"/>
    </location>
</feature>
<keyword evidence="6" id="KW-1185">Reference proteome</keyword>
<organism evidence="5 7">
    <name type="scientific">Legionella cincinnatiensis</name>
    <dbReference type="NCBI Taxonomy" id="28085"/>
    <lineage>
        <taxon>Bacteria</taxon>
        <taxon>Pseudomonadati</taxon>
        <taxon>Pseudomonadota</taxon>
        <taxon>Gammaproteobacteria</taxon>
        <taxon>Legionellales</taxon>
        <taxon>Legionellaceae</taxon>
        <taxon>Legionella</taxon>
    </lineage>
</organism>
<accession>A0A378IMR0</accession>
<dbReference type="Pfam" id="PF20892">
    <property type="entry name" value="SidC_lipid-bd"/>
    <property type="match status" value="1"/>
</dbReference>
<protein>
    <submittedName>
        <fullName evidence="5">SidC protein</fullName>
    </submittedName>
</protein>
<dbReference type="Proteomes" id="UP000054854">
    <property type="component" value="Unassembled WGS sequence"/>
</dbReference>
<dbReference type="InterPro" id="IPR048699">
    <property type="entry name" value="SidC_lipid-bd"/>
</dbReference>
<evidence type="ECO:0000259" key="3">
    <source>
        <dbReference type="Pfam" id="PF20892"/>
    </source>
</evidence>
<dbReference type="Pfam" id="PF18219">
    <property type="entry name" value="SidC_N"/>
    <property type="match status" value="1"/>
</dbReference>
<dbReference type="InterPro" id="IPR048697">
    <property type="entry name" value="SidC_C"/>
</dbReference>
<evidence type="ECO:0000259" key="1">
    <source>
        <dbReference type="Pfam" id="PF18219"/>
    </source>
</evidence>
<reference evidence="5 7" key="2">
    <citation type="submission" date="2018-06" db="EMBL/GenBank/DDBJ databases">
        <authorList>
            <consortium name="Pathogen Informatics"/>
            <person name="Doyle S."/>
        </authorList>
    </citation>
    <scope>NUCLEOTIDE SEQUENCE [LARGE SCALE GENOMIC DNA]</scope>
    <source>
        <strain evidence="5 7">NCTC12438</strain>
    </source>
</reference>
<dbReference type="Pfam" id="PF20875">
    <property type="entry name" value="SidC_C"/>
    <property type="match status" value="1"/>
</dbReference>